<dbReference type="GO" id="GO:0030295">
    <property type="term" value="F:protein kinase activator activity"/>
    <property type="evidence" value="ECO:0007669"/>
    <property type="project" value="TreeGrafter"/>
</dbReference>
<dbReference type="SUPFAM" id="SSF55874">
    <property type="entry name" value="ATPase domain of HSP90 chaperone/DNA topoisomerase II/histidine kinase"/>
    <property type="match status" value="1"/>
</dbReference>
<dbReference type="EC" id="2.7.13.3" evidence="4"/>
<evidence type="ECO:0000256" key="7">
    <source>
        <dbReference type="ARBA" id="ARBA00022679"/>
    </source>
</evidence>
<dbReference type="CDD" id="cd00130">
    <property type="entry name" value="PAS"/>
    <property type="match status" value="1"/>
</dbReference>
<dbReference type="InterPro" id="IPR003594">
    <property type="entry name" value="HATPase_dom"/>
</dbReference>
<keyword evidence="5" id="KW-1003">Cell membrane</keyword>
<dbReference type="InterPro" id="IPR036890">
    <property type="entry name" value="HATPase_C_sf"/>
</dbReference>
<dbReference type="SMART" id="SM00387">
    <property type="entry name" value="HATPase_c"/>
    <property type="match status" value="1"/>
</dbReference>
<accession>A0AAN1CTH4</accession>
<keyword evidence="14 15" id="KW-0472">Membrane</keyword>
<dbReference type="PROSITE" id="PS50109">
    <property type="entry name" value="HIS_KIN"/>
    <property type="match status" value="1"/>
</dbReference>
<evidence type="ECO:0000259" key="16">
    <source>
        <dbReference type="PROSITE" id="PS50109"/>
    </source>
</evidence>
<keyword evidence="10 18" id="KW-0418">Kinase</keyword>
<dbReference type="GO" id="GO:0005524">
    <property type="term" value="F:ATP binding"/>
    <property type="evidence" value="ECO:0007669"/>
    <property type="project" value="UniProtKB-KW"/>
</dbReference>
<reference evidence="18 19" key="1">
    <citation type="submission" date="2016-06" db="EMBL/GenBank/DDBJ databases">
        <title>Adaptive Radiation by Waves of Gene Transfer Leads to Fine-Scale Resource Partitioning in Marine Microbes.</title>
        <authorList>
            <person name="Hehemann J.-H."/>
            <person name="Arevalo P."/>
            <person name="Datta M.S."/>
            <person name="Yu X."/>
            <person name="Corzett C."/>
            <person name="Henschel A."/>
            <person name="Preheim S.P."/>
            <person name="Timberlake S."/>
            <person name="Alm E.J."/>
            <person name="Polz M.F."/>
        </authorList>
    </citation>
    <scope>NUCLEOTIDE SEQUENCE [LARGE SCALE GENOMIC DNA]</scope>
    <source>
        <strain evidence="18 19">FF50</strain>
    </source>
</reference>
<dbReference type="InterPro" id="IPR013767">
    <property type="entry name" value="PAS_fold"/>
</dbReference>
<dbReference type="Proteomes" id="UP000092018">
    <property type="component" value="Chromosome 2"/>
</dbReference>
<keyword evidence="8 15" id="KW-0812">Transmembrane</keyword>
<evidence type="ECO:0000256" key="6">
    <source>
        <dbReference type="ARBA" id="ARBA00022553"/>
    </source>
</evidence>
<dbReference type="GO" id="GO:0005886">
    <property type="term" value="C:plasma membrane"/>
    <property type="evidence" value="ECO:0007669"/>
    <property type="project" value="UniProtKB-SubCell"/>
</dbReference>
<evidence type="ECO:0000256" key="14">
    <source>
        <dbReference type="ARBA" id="ARBA00023136"/>
    </source>
</evidence>
<keyword evidence="13" id="KW-0902">Two-component regulatory system</keyword>
<feature type="domain" description="Histidine kinase" evidence="16">
    <location>
        <begin position="334"/>
        <end position="532"/>
    </location>
</feature>
<dbReference type="GO" id="GO:0006355">
    <property type="term" value="P:regulation of DNA-templated transcription"/>
    <property type="evidence" value="ECO:0007669"/>
    <property type="project" value="InterPro"/>
</dbReference>
<feature type="domain" description="PAS" evidence="17">
    <location>
        <begin position="211"/>
        <end position="265"/>
    </location>
</feature>
<evidence type="ECO:0000256" key="8">
    <source>
        <dbReference type="ARBA" id="ARBA00022692"/>
    </source>
</evidence>
<evidence type="ECO:0000256" key="3">
    <source>
        <dbReference type="ARBA" id="ARBA00004651"/>
    </source>
</evidence>
<dbReference type="EMBL" id="CP016178">
    <property type="protein sequence ID" value="ANO34492.1"/>
    <property type="molecule type" value="Genomic_DNA"/>
</dbReference>
<dbReference type="Gene3D" id="3.30.565.10">
    <property type="entry name" value="Histidine kinase-like ATPase, C-terminal domain"/>
    <property type="match status" value="1"/>
</dbReference>
<dbReference type="AlphaFoldDB" id="A0AAN1CTH4"/>
<dbReference type="FunFam" id="3.30.450.20:FF:000018">
    <property type="entry name" value="Sensor histidine kinase DcuS"/>
    <property type="match status" value="1"/>
</dbReference>
<evidence type="ECO:0000256" key="10">
    <source>
        <dbReference type="ARBA" id="ARBA00022777"/>
    </source>
</evidence>
<dbReference type="SUPFAM" id="SSF55890">
    <property type="entry name" value="Sporulation response regulatory protein Spo0B"/>
    <property type="match status" value="1"/>
</dbReference>
<keyword evidence="11" id="KW-0067">ATP-binding</keyword>
<dbReference type="Gene3D" id="3.30.450.20">
    <property type="entry name" value="PAS domain"/>
    <property type="match status" value="2"/>
</dbReference>
<dbReference type="GO" id="GO:0000155">
    <property type="term" value="F:phosphorelay sensor kinase activity"/>
    <property type="evidence" value="ECO:0007669"/>
    <property type="project" value="InterPro"/>
</dbReference>
<dbReference type="Gene3D" id="1.10.287.130">
    <property type="match status" value="1"/>
</dbReference>
<name>A0AAN1CTH4_9VIBR</name>
<dbReference type="InterPro" id="IPR033463">
    <property type="entry name" value="sCache_3"/>
</dbReference>
<evidence type="ECO:0000313" key="19">
    <source>
        <dbReference type="Proteomes" id="UP000092018"/>
    </source>
</evidence>
<evidence type="ECO:0000256" key="9">
    <source>
        <dbReference type="ARBA" id="ARBA00022741"/>
    </source>
</evidence>
<protein>
    <recommendedName>
        <fullName evidence="4">histidine kinase</fullName>
        <ecNumber evidence="4">2.7.13.3</ecNumber>
    </recommendedName>
</protein>
<dbReference type="GO" id="GO:0000156">
    <property type="term" value="F:phosphorelay response regulator activity"/>
    <property type="evidence" value="ECO:0007669"/>
    <property type="project" value="TreeGrafter"/>
</dbReference>
<dbReference type="Pfam" id="PF14689">
    <property type="entry name" value="SPOB_a"/>
    <property type="match status" value="1"/>
</dbReference>
<keyword evidence="9" id="KW-0547">Nucleotide-binding</keyword>
<evidence type="ECO:0000256" key="5">
    <source>
        <dbReference type="ARBA" id="ARBA00022475"/>
    </source>
</evidence>
<evidence type="ECO:0000256" key="12">
    <source>
        <dbReference type="ARBA" id="ARBA00022989"/>
    </source>
</evidence>
<dbReference type="PANTHER" id="PTHR42878:SF7">
    <property type="entry name" value="SENSOR HISTIDINE KINASE GLRK"/>
    <property type="match status" value="1"/>
</dbReference>
<feature type="transmembrane region" description="Helical" evidence="15">
    <location>
        <begin position="170"/>
        <end position="193"/>
    </location>
</feature>
<evidence type="ECO:0000256" key="2">
    <source>
        <dbReference type="ARBA" id="ARBA00004533"/>
    </source>
</evidence>
<evidence type="ECO:0000256" key="11">
    <source>
        <dbReference type="ARBA" id="ARBA00022840"/>
    </source>
</evidence>
<dbReference type="Pfam" id="PF02518">
    <property type="entry name" value="HATPase_c"/>
    <property type="match status" value="1"/>
</dbReference>
<dbReference type="KEGG" id="vbr:A6E01_14920"/>
<dbReference type="InterPro" id="IPR000014">
    <property type="entry name" value="PAS"/>
</dbReference>
<gene>
    <name evidence="18" type="ORF">A6E01_14920</name>
</gene>
<dbReference type="InterPro" id="IPR039506">
    <property type="entry name" value="SPOB_a"/>
</dbReference>
<dbReference type="PRINTS" id="PR00344">
    <property type="entry name" value="BCTRLSENSOR"/>
</dbReference>
<keyword evidence="6" id="KW-0597">Phosphoprotein</keyword>
<dbReference type="GO" id="GO:0007234">
    <property type="term" value="P:osmosensory signaling via phosphorelay pathway"/>
    <property type="evidence" value="ECO:0007669"/>
    <property type="project" value="TreeGrafter"/>
</dbReference>
<dbReference type="InterPro" id="IPR005467">
    <property type="entry name" value="His_kinase_dom"/>
</dbReference>
<feature type="transmembrane region" description="Helical" evidence="15">
    <location>
        <begin position="12"/>
        <end position="35"/>
    </location>
</feature>
<evidence type="ECO:0000256" key="13">
    <source>
        <dbReference type="ARBA" id="ARBA00023012"/>
    </source>
</evidence>
<evidence type="ECO:0000256" key="4">
    <source>
        <dbReference type="ARBA" id="ARBA00012438"/>
    </source>
</evidence>
<dbReference type="SUPFAM" id="SSF55785">
    <property type="entry name" value="PYP-like sensor domain (PAS domain)"/>
    <property type="match status" value="1"/>
</dbReference>
<evidence type="ECO:0000256" key="1">
    <source>
        <dbReference type="ARBA" id="ARBA00000085"/>
    </source>
</evidence>
<dbReference type="SMART" id="SM00091">
    <property type="entry name" value="PAS"/>
    <property type="match status" value="1"/>
</dbReference>
<dbReference type="Pfam" id="PF17203">
    <property type="entry name" value="sCache_3_2"/>
    <property type="match status" value="1"/>
</dbReference>
<dbReference type="InterPro" id="IPR035965">
    <property type="entry name" value="PAS-like_dom_sf"/>
</dbReference>
<dbReference type="InterPro" id="IPR050351">
    <property type="entry name" value="BphY/WalK/GraS-like"/>
</dbReference>
<keyword evidence="12 15" id="KW-1133">Transmembrane helix</keyword>
<dbReference type="InterPro" id="IPR004358">
    <property type="entry name" value="Sig_transdc_His_kin-like_C"/>
</dbReference>
<dbReference type="RefSeq" id="WP_065210576.1">
    <property type="nucleotide sequence ID" value="NZ_CP016178.1"/>
</dbReference>
<sequence>MNWNKLSIRKRLLLVMMLSGLAELLILSVAGFYYIKSSQEQEMGEKALGIATFLSNSPSIIKMIETKQVGTLDTKLASLTKAVGATFIVIGDSNGIRLIHPSRDRLGLPMKGGDNDRALINGEAYVSFAKGSLGHSVRGKTAVFDNQGNIIGVISVGYLLDNLQERIEPYLVYLLCIALGVALLNGVLSNYAYKRFRKTLLGFEPEQISRLYSELDTTLSTIKEGVVSVDHQGMIRIFNTRAAQILGVQDKNIINKPLSSVLPESELNQLLSTHTAENDIDLLLNGVHIVANRQPITVDGQVIGAVSSFRPITEINELTRQLSQTQQYAELLRSQTHEYRNKLNTISGLLHLNRIDTVQELIGQESEHYQQLISQLHQNVQEPLVAGLILGKIERARELGLTLKIEEGSHLSPLPSHIQAQDIVTILGNLIDNAFDASKALDQLNKQRPIELSVSDLGNEIILEVTDFGAGLPENHAINRLFELGVSSKADKGHGIGLHLVKEIVTKYSGTIEADNGPDKGAIFAVFIPKDGIQA</sequence>
<dbReference type="SUPFAM" id="SSF103190">
    <property type="entry name" value="Sensory domain-like"/>
    <property type="match status" value="1"/>
</dbReference>
<dbReference type="InterPro" id="IPR029151">
    <property type="entry name" value="Sensor-like_sf"/>
</dbReference>
<evidence type="ECO:0000259" key="17">
    <source>
        <dbReference type="PROSITE" id="PS50112"/>
    </source>
</evidence>
<evidence type="ECO:0000313" key="18">
    <source>
        <dbReference type="EMBL" id="ANO34492.1"/>
    </source>
</evidence>
<dbReference type="InterPro" id="IPR016120">
    <property type="entry name" value="Sig_transdc_His_kin_SpoOB"/>
</dbReference>
<comment type="subcellular location">
    <subcellularLocation>
        <location evidence="2">Cell inner membrane</location>
    </subcellularLocation>
    <subcellularLocation>
        <location evidence="3">Cell membrane</location>
        <topology evidence="3">Multi-pass membrane protein</topology>
    </subcellularLocation>
</comment>
<organism evidence="18 19">
    <name type="scientific">Vibrio breoganii</name>
    <dbReference type="NCBI Taxonomy" id="553239"/>
    <lineage>
        <taxon>Bacteria</taxon>
        <taxon>Pseudomonadati</taxon>
        <taxon>Pseudomonadota</taxon>
        <taxon>Gammaproteobacteria</taxon>
        <taxon>Vibrionales</taxon>
        <taxon>Vibrionaceae</taxon>
        <taxon>Vibrio</taxon>
    </lineage>
</organism>
<comment type="catalytic activity">
    <reaction evidence="1">
        <text>ATP + protein L-histidine = ADP + protein N-phospho-L-histidine.</text>
        <dbReference type="EC" id="2.7.13.3"/>
    </reaction>
</comment>
<evidence type="ECO:0000256" key="15">
    <source>
        <dbReference type="SAM" id="Phobius"/>
    </source>
</evidence>
<proteinExistence type="predicted"/>
<dbReference type="PANTHER" id="PTHR42878">
    <property type="entry name" value="TWO-COMPONENT HISTIDINE KINASE"/>
    <property type="match status" value="1"/>
</dbReference>
<dbReference type="PROSITE" id="PS50112">
    <property type="entry name" value="PAS"/>
    <property type="match status" value="1"/>
</dbReference>
<keyword evidence="7" id="KW-0808">Transferase</keyword>
<dbReference type="Pfam" id="PF00989">
    <property type="entry name" value="PAS"/>
    <property type="match status" value="1"/>
</dbReference>